<dbReference type="AlphaFoldDB" id="A0A1I5ALZ5"/>
<dbReference type="Gene3D" id="3.90.550.10">
    <property type="entry name" value="Spore Coat Polysaccharide Biosynthesis Protein SpsA, Chain A"/>
    <property type="match status" value="1"/>
</dbReference>
<protein>
    <submittedName>
        <fullName evidence="5">2-phospho-L-lactate guanylyltransferase</fullName>
    </submittedName>
</protein>
<keyword evidence="2 5" id="KW-0548">Nucleotidyltransferase</keyword>
<keyword evidence="1 5" id="KW-0808">Transferase</keyword>
<dbReference type="EMBL" id="FOVR01000001">
    <property type="protein sequence ID" value="SFN63392.1"/>
    <property type="molecule type" value="Genomic_DNA"/>
</dbReference>
<dbReference type="NCBIfam" id="TIGR03552">
    <property type="entry name" value="F420_cofC"/>
    <property type="match status" value="1"/>
</dbReference>
<evidence type="ECO:0000256" key="2">
    <source>
        <dbReference type="ARBA" id="ARBA00022695"/>
    </source>
</evidence>
<dbReference type="InterPro" id="IPR029044">
    <property type="entry name" value="Nucleotide-diphossugar_trans"/>
</dbReference>
<evidence type="ECO:0000313" key="5">
    <source>
        <dbReference type="EMBL" id="SFN63392.1"/>
    </source>
</evidence>
<evidence type="ECO:0000313" key="6">
    <source>
        <dbReference type="Proteomes" id="UP000199236"/>
    </source>
</evidence>
<keyword evidence="3" id="KW-0547">Nucleotide-binding</keyword>
<reference evidence="5 6" key="1">
    <citation type="submission" date="2016-10" db="EMBL/GenBank/DDBJ databases">
        <authorList>
            <person name="de Groot N.N."/>
        </authorList>
    </citation>
    <scope>NUCLEOTIDE SEQUENCE [LARGE SCALE GENOMIC DNA]</scope>
    <source>
        <strain evidence="5 6">CGMCC 1.9157</strain>
    </source>
</reference>
<organism evidence="5 6">
    <name type="scientific">Cohaesibacter marisflavi</name>
    <dbReference type="NCBI Taxonomy" id="655353"/>
    <lineage>
        <taxon>Bacteria</taxon>
        <taxon>Pseudomonadati</taxon>
        <taxon>Pseudomonadota</taxon>
        <taxon>Alphaproteobacteria</taxon>
        <taxon>Hyphomicrobiales</taxon>
        <taxon>Cohaesibacteraceae</taxon>
    </lineage>
</organism>
<accession>A0A1I5ALZ5</accession>
<sequence>MSERTLVLIPMKAPTQAKSRLKTVLSDRERSALALALFKGVVAQVMGAVQSIKKAGNPHKVIDIAVVSSSKTIEDIAADLGIIYLAEEAGAGLVAAVEEAAAKASWRGYKRLCILPGDLADPSASDIMRLLSYPVDEGTIALCPSQDLGTNALVVTLPSPMPFAFGPESFTRHFSLAADRGLMPVILPLKSLRRDIDTLADLDYLDDNRTIGIMNREEA</sequence>
<dbReference type="Pfam" id="PF01983">
    <property type="entry name" value="CofC"/>
    <property type="match status" value="1"/>
</dbReference>
<dbReference type="Proteomes" id="UP000199236">
    <property type="component" value="Unassembled WGS sequence"/>
</dbReference>
<proteinExistence type="predicted"/>
<dbReference type="STRING" id="655353.SAMN04488056_101538"/>
<dbReference type="PANTHER" id="PTHR40392">
    <property type="entry name" value="2-PHOSPHO-L-LACTATE GUANYLYLTRANSFERASE"/>
    <property type="match status" value="1"/>
</dbReference>
<keyword evidence="6" id="KW-1185">Reference proteome</keyword>
<dbReference type="PANTHER" id="PTHR40392:SF1">
    <property type="entry name" value="2-PHOSPHO-L-LACTATE GUANYLYLTRANSFERASE"/>
    <property type="match status" value="1"/>
</dbReference>
<dbReference type="GO" id="GO:0005525">
    <property type="term" value="F:GTP binding"/>
    <property type="evidence" value="ECO:0007669"/>
    <property type="project" value="UniProtKB-KW"/>
</dbReference>
<name>A0A1I5ALZ5_9HYPH</name>
<evidence type="ECO:0000256" key="4">
    <source>
        <dbReference type="ARBA" id="ARBA00023134"/>
    </source>
</evidence>
<gene>
    <name evidence="5" type="ORF">SAMN04488056_101538</name>
</gene>
<dbReference type="SUPFAM" id="SSF53448">
    <property type="entry name" value="Nucleotide-diphospho-sugar transferases"/>
    <property type="match status" value="1"/>
</dbReference>
<dbReference type="GO" id="GO:0043814">
    <property type="term" value="F:phospholactate guanylyltransferase activity"/>
    <property type="evidence" value="ECO:0007669"/>
    <property type="project" value="InterPro"/>
</dbReference>
<evidence type="ECO:0000256" key="3">
    <source>
        <dbReference type="ARBA" id="ARBA00022741"/>
    </source>
</evidence>
<dbReference type="RefSeq" id="WP_090068552.1">
    <property type="nucleotide sequence ID" value="NZ_FOVR01000001.1"/>
</dbReference>
<evidence type="ECO:0000256" key="1">
    <source>
        <dbReference type="ARBA" id="ARBA00022679"/>
    </source>
</evidence>
<dbReference type="InterPro" id="IPR002835">
    <property type="entry name" value="CofC"/>
</dbReference>
<dbReference type="OrthoDB" id="6334386at2"/>
<keyword evidence="4" id="KW-0342">GTP-binding</keyword>